<keyword evidence="5" id="KW-1185">Reference proteome</keyword>
<gene>
    <name evidence="4" type="primary">tnpR</name>
    <name evidence="4" type="ORF">CAGA_19630</name>
</gene>
<sequence>MKAVAYCRVSTNKEEQLDSLESQQQFFLEYAKHNQYNLVKIYADEGKSGTKMKNRTQLLRLLADAQAHQFDVVLIKDVSRLARNTVDFLTSIRKMKALGIKVIFVNYDQTSSDSSEFMLTMLSAIAQEESSNTSKRVKFGKKQNAEKGRVPNLVYGYDKIPGDYFNLNINEQEAKVVREIFNLYLEGNGETVIAVELNRRGLKTKRNCNWSQNAVARILSNEIYIGKIVNGKQEVSDFLTGKRRRQDESKWLVTECPELRIIDDATFRRAQALIAQKRETFKNSGRRNSQKNIFSKLIKCTCCGNSFRRSVRTFKNTYIKWSCAGRSANGVDTCPNRTILDEQELLDSIRSYFRKILSDKPNVIRGIVAEFNRQYRTKDQNQVSERELTARLNKERRSKKKYLEMYENEIITMEELRNKTKELNDSISSLEKELKLVRNHISKSDLLENGLNETFRDIDAILKADTTTNNLLHRVLDCIRVDESGNVDIYLKVLREAGLPESVHLSDNRT</sequence>
<dbReference type="InterPro" id="IPR036162">
    <property type="entry name" value="Resolvase-like_N_sf"/>
</dbReference>
<dbReference type="OrthoDB" id="9769353at2"/>
<dbReference type="InterPro" id="IPR025827">
    <property type="entry name" value="Zn_ribbon_recom_dom"/>
</dbReference>
<dbReference type="RefSeq" id="WP_135660289.1">
    <property type="nucleotide sequence ID" value="NZ_SRMQ01000009.1"/>
</dbReference>
<feature type="coiled-coil region" evidence="1">
    <location>
        <begin position="399"/>
        <end position="440"/>
    </location>
</feature>
<evidence type="ECO:0000256" key="1">
    <source>
        <dbReference type="SAM" id="Coils"/>
    </source>
</evidence>
<dbReference type="Pfam" id="PF07508">
    <property type="entry name" value="Recombinase"/>
    <property type="match status" value="1"/>
</dbReference>
<evidence type="ECO:0000259" key="3">
    <source>
        <dbReference type="PROSITE" id="PS51737"/>
    </source>
</evidence>
<dbReference type="CDD" id="cd00338">
    <property type="entry name" value="Ser_Recombinase"/>
    <property type="match status" value="1"/>
</dbReference>
<dbReference type="EMBL" id="SRMQ01000009">
    <property type="protein sequence ID" value="TGJ75987.1"/>
    <property type="molecule type" value="Genomic_DNA"/>
</dbReference>
<dbReference type="SMART" id="SM00857">
    <property type="entry name" value="Resolvase"/>
    <property type="match status" value="1"/>
</dbReference>
<dbReference type="InterPro" id="IPR050639">
    <property type="entry name" value="SSR_resolvase"/>
</dbReference>
<reference evidence="4 5" key="1">
    <citation type="submission" date="2019-04" db="EMBL/GenBank/DDBJ databases">
        <authorList>
            <person name="Poehlein A."/>
            <person name="Bengelsdorf F.R."/>
            <person name="Duerre P."/>
            <person name="Daniel R."/>
        </authorList>
    </citation>
    <scope>NUCLEOTIDE SEQUENCE [LARGE SCALE GENOMIC DNA]</scope>
    <source>
        <strain evidence="4 5">BS-1</strain>
    </source>
</reference>
<dbReference type="Proteomes" id="UP000297714">
    <property type="component" value="Unassembled WGS sequence"/>
</dbReference>
<keyword evidence="1" id="KW-0175">Coiled coil</keyword>
<dbReference type="AlphaFoldDB" id="A0A4Z0XZL3"/>
<dbReference type="PANTHER" id="PTHR30461">
    <property type="entry name" value="DNA-INVERTASE FROM LAMBDOID PROPHAGE"/>
    <property type="match status" value="1"/>
</dbReference>
<dbReference type="InterPro" id="IPR006119">
    <property type="entry name" value="Resolv_N"/>
</dbReference>
<dbReference type="GO" id="GO:0003677">
    <property type="term" value="F:DNA binding"/>
    <property type="evidence" value="ECO:0007669"/>
    <property type="project" value="InterPro"/>
</dbReference>
<feature type="domain" description="Recombinase" evidence="3">
    <location>
        <begin position="154"/>
        <end position="280"/>
    </location>
</feature>
<dbReference type="PANTHER" id="PTHR30461:SF23">
    <property type="entry name" value="DNA RECOMBINASE-RELATED"/>
    <property type="match status" value="1"/>
</dbReference>
<dbReference type="InterPro" id="IPR038109">
    <property type="entry name" value="DNA_bind_recomb_sf"/>
</dbReference>
<feature type="domain" description="Resolvase/invertase-type recombinase catalytic" evidence="2">
    <location>
        <begin position="2"/>
        <end position="148"/>
    </location>
</feature>
<protein>
    <submittedName>
        <fullName evidence="4">Transposon Tn3 resolvase</fullName>
    </submittedName>
</protein>
<dbReference type="SUPFAM" id="SSF53041">
    <property type="entry name" value="Resolvase-like"/>
    <property type="match status" value="1"/>
</dbReference>
<dbReference type="Pfam" id="PF00239">
    <property type="entry name" value="Resolvase"/>
    <property type="match status" value="1"/>
</dbReference>
<dbReference type="Gene3D" id="3.40.50.1390">
    <property type="entry name" value="Resolvase, N-terminal catalytic domain"/>
    <property type="match status" value="1"/>
</dbReference>
<evidence type="ECO:0000313" key="4">
    <source>
        <dbReference type="EMBL" id="TGJ75987.1"/>
    </source>
</evidence>
<name>A0A4Z0XZL3_9FIRM</name>
<dbReference type="Pfam" id="PF13408">
    <property type="entry name" value="Zn_ribbon_recom"/>
    <property type="match status" value="1"/>
</dbReference>
<dbReference type="PROSITE" id="PS51736">
    <property type="entry name" value="RECOMBINASES_3"/>
    <property type="match status" value="1"/>
</dbReference>
<dbReference type="PROSITE" id="PS51737">
    <property type="entry name" value="RECOMBINASE_DNA_BIND"/>
    <property type="match status" value="1"/>
</dbReference>
<evidence type="ECO:0000259" key="2">
    <source>
        <dbReference type="PROSITE" id="PS51736"/>
    </source>
</evidence>
<dbReference type="InterPro" id="IPR011109">
    <property type="entry name" value="DNA_bind_recombinase_dom"/>
</dbReference>
<dbReference type="GO" id="GO:0000150">
    <property type="term" value="F:DNA strand exchange activity"/>
    <property type="evidence" value="ECO:0007669"/>
    <property type="project" value="InterPro"/>
</dbReference>
<proteinExistence type="predicted"/>
<comment type="caution">
    <text evidence="4">The sequence shown here is derived from an EMBL/GenBank/DDBJ whole genome shotgun (WGS) entry which is preliminary data.</text>
</comment>
<accession>A0A4Z0XZL3</accession>
<dbReference type="Gene3D" id="3.90.1750.20">
    <property type="entry name" value="Putative Large Serine Recombinase, Chain B, Domain 2"/>
    <property type="match status" value="1"/>
</dbReference>
<organism evidence="4 5">
    <name type="scientific">Caproiciproducens galactitolivorans</name>
    <dbReference type="NCBI Taxonomy" id="642589"/>
    <lineage>
        <taxon>Bacteria</taxon>
        <taxon>Bacillati</taxon>
        <taxon>Bacillota</taxon>
        <taxon>Clostridia</taxon>
        <taxon>Eubacteriales</taxon>
        <taxon>Acutalibacteraceae</taxon>
        <taxon>Caproiciproducens</taxon>
    </lineage>
</organism>
<evidence type="ECO:0000313" key="5">
    <source>
        <dbReference type="Proteomes" id="UP000297714"/>
    </source>
</evidence>